<name>A0ABN0ZNS2_9ACTN</name>
<dbReference type="Proteomes" id="UP001499895">
    <property type="component" value="Unassembled WGS sequence"/>
</dbReference>
<dbReference type="Pfam" id="PF21848">
    <property type="entry name" value="DUF6907"/>
    <property type="match status" value="1"/>
</dbReference>
<keyword evidence="2" id="KW-1185">Reference proteome</keyword>
<evidence type="ECO:0000313" key="1">
    <source>
        <dbReference type="EMBL" id="GAA0454013.1"/>
    </source>
</evidence>
<gene>
    <name evidence="1" type="ORF">GCM10009544_15980</name>
</gene>
<sequence length="143" mass="15321">MSNVLPSRVLPLPAVADATVPVQPSATPPPPSAAAVPSLPHPSVCPSWCKDRRDRAAHTFGPTSTSHWGSQYRLANPFPGAAPDEWLVSAELYREDTNTDTGYTTLYVQGVSDAELEAPEVDALIAQAEAFVATLRVLRRQMG</sequence>
<accession>A0ABN0ZNS2</accession>
<proteinExistence type="predicted"/>
<organism evidence="1 2">
    <name type="scientific">Streptomyces stramineus</name>
    <dbReference type="NCBI Taxonomy" id="173861"/>
    <lineage>
        <taxon>Bacteria</taxon>
        <taxon>Bacillati</taxon>
        <taxon>Actinomycetota</taxon>
        <taxon>Actinomycetes</taxon>
        <taxon>Kitasatosporales</taxon>
        <taxon>Streptomycetaceae</taxon>
        <taxon>Streptomyces</taxon>
    </lineage>
</organism>
<protein>
    <submittedName>
        <fullName evidence="1">Uncharacterized protein</fullName>
    </submittedName>
</protein>
<reference evidence="1 2" key="1">
    <citation type="journal article" date="2019" name="Int. J. Syst. Evol. Microbiol.">
        <title>The Global Catalogue of Microorganisms (GCM) 10K type strain sequencing project: providing services to taxonomists for standard genome sequencing and annotation.</title>
        <authorList>
            <consortium name="The Broad Institute Genomics Platform"/>
            <consortium name="The Broad Institute Genome Sequencing Center for Infectious Disease"/>
            <person name="Wu L."/>
            <person name="Ma J."/>
        </authorList>
    </citation>
    <scope>NUCLEOTIDE SEQUENCE [LARGE SCALE GENOMIC DNA]</scope>
    <source>
        <strain evidence="1 2">JCM 10649</strain>
    </source>
</reference>
<comment type="caution">
    <text evidence="1">The sequence shown here is derived from an EMBL/GenBank/DDBJ whole genome shotgun (WGS) entry which is preliminary data.</text>
</comment>
<dbReference type="InterPro" id="IPR054202">
    <property type="entry name" value="DUF6907"/>
</dbReference>
<dbReference type="EMBL" id="BAAAHB010000011">
    <property type="protein sequence ID" value="GAA0454013.1"/>
    <property type="molecule type" value="Genomic_DNA"/>
</dbReference>
<dbReference type="RefSeq" id="WP_344087881.1">
    <property type="nucleotide sequence ID" value="NZ_BAAAHB010000011.1"/>
</dbReference>
<evidence type="ECO:0000313" key="2">
    <source>
        <dbReference type="Proteomes" id="UP001499895"/>
    </source>
</evidence>